<evidence type="ECO:0000256" key="1">
    <source>
        <dbReference type="ARBA" id="ARBA00004442"/>
    </source>
</evidence>
<comment type="subcellular location">
    <subcellularLocation>
        <location evidence="1">Cell outer membrane</location>
    </subcellularLocation>
</comment>
<dbReference type="GeneID" id="47723814"/>
<name>A0A2H1EBI0_9FLAO</name>
<evidence type="ECO:0000256" key="5">
    <source>
        <dbReference type="ARBA" id="ARBA00023237"/>
    </source>
</evidence>
<keyword evidence="8" id="KW-0449">Lipoprotein</keyword>
<evidence type="ECO:0000259" key="7">
    <source>
        <dbReference type="Pfam" id="PF14322"/>
    </source>
</evidence>
<dbReference type="Proteomes" id="UP000231564">
    <property type="component" value="Chromosome MARIT"/>
</dbReference>
<dbReference type="RefSeq" id="WP_024740636.1">
    <property type="nucleotide sequence ID" value="NZ_BAUG01000009.1"/>
</dbReference>
<evidence type="ECO:0000256" key="3">
    <source>
        <dbReference type="ARBA" id="ARBA00022729"/>
    </source>
</evidence>
<reference evidence="8 9" key="1">
    <citation type="submission" date="2016-11" db="EMBL/GenBank/DDBJ databases">
        <authorList>
            <person name="Jaros S."/>
            <person name="Januszkiewicz K."/>
            <person name="Wedrychowicz H."/>
        </authorList>
    </citation>
    <scope>NUCLEOTIDE SEQUENCE [LARGE SCALE GENOMIC DNA]</scope>
    <source>
        <strain evidence="8">NCIMB 2154T</strain>
    </source>
</reference>
<evidence type="ECO:0000256" key="4">
    <source>
        <dbReference type="ARBA" id="ARBA00023136"/>
    </source>
</evidence>
<dbReference type="InterPro" id="IPR011990">
    <property type="entry name" value="TPR-like_helical_dom_sf"/>
</dbReference>
<protein>
    <submittedName>
        <fullName evidence="8">SusD/RagB family lipoprotein</fullName>
    </submittedName>
</protein>
<keyword evidence="9" id="KW-1185">Reference proteome</keyword>
<organism evidence="8 9">
    <name type="scientific">Tenacibaculum maritimum NCIMB 2154</name>
    <dbReference type="NCBI Taxonomy" id="1349785"/>
    <lineage>
        <taxon>Bacteria</taxon>
        <taxon>Pseudomonadati</taxon>
        <taxon>Bacteroidota</taxon>
        <taxon>Flavobacteriia</taxon>
        <taxon>Flavobacteriales</taxon>
        <taxon>Flavobacteriaceae</taxon>
        <taxon>Tenacibaculum</taxon>
    </lineage>
</organism>
<feature type="domain" description="RagB/SusD" evidence="6">
    <location>
        <begin position="333"/>
        <end position="454"/>
    </location>
</feature>
<dbReference type="OrthoDB" id="5694214at2"/>
<proteinExistence type="inferred from homology"/>
<dbReference type="Pfam" id="PF14322">
    <property type="entry name" value="SusD-like_3"/>
    <property type="match status" value="1"/>
</dbReference>
<dbReference type="InterPro" id="IPR012944">
    <property type="entry name" value="SusD_RagB_dom"/>
</dbReference>
<dbReference type="PROSITE" id="PS51257">
    <property type="entry name" value="PROKAR_LIPOPROTEIN"/>
    <property type="match status" value="1"/>
</dbReference>
<dbReference type="SUPFAM" id="SSF48452">
    <property type="entry name" value="TPR-like"/>
    <property type="match status" value="1"/>
</dbReference>
<dbReference type="GO" id="GO:0009279">
    <property type="term" value="C:cell outer membrane"/>
    <property type="evidence" value="ECO:0007669"/>
    <property type="project" value="UniProtKB-SubCell"/>
</dbReference>
<dbReference type="Pfam" id="PF07980">
    <property type="entry name" value="SusD_RagB"/>
    <property type="match status" value="1"/>
</dbReference>
<dbReference type="Gene3D" id="1.25.40.390">
    <property type="match status" value="1"/>
</dbReference>
<accession>A0A2H1EBI0</accession>
<evidence type="ECO:0000313" key="8">
    <source>
        <dbReference type="EMBL" id="SFZ83898.1"/>
    </source>
</evidence>
<keyword evidence="5" id="KW-0998">Cell outer membrane</keyword>
<dbReference type="KEGG" id="tmar:MARIT_2340"/>
<dbReference type="InterPro" id="IPR033985">
    <property type="entry name" value="SusD-like_N"/>
</dbReference>
<comment type="similarity">
    <text evidence="2">Belongs to the SusD family.</text>
</comment>
<gene>
    <name evidence="8" type="ORF">MARIT_2340</name>
</gene>
<sequence length="454" mass="52970">MKQLLSLFCVLFFTGCSLDFPVEDEITGIETIDAIEIANEALSSVYRAFPKNNRINFSKLVDDFYPNHTIDDNLTDYRLYKWEKRELILLSDQLWRNYYKTVMNANVLLGRISTISIVVKKEEKELKYIEAQALCLKAYAFFELVQLYAPTYTEATKNELGIILKNKIISEELPRSTLEMSFRAIEILLLKAIRLFPRESNTIFRFSKRSAKALLAKVYLNWSKYGKAIELCDELLAISSINELSFAKMWKNIENQEEVLLALESTSSYFSDIYDQEMNEDEYYVNPLITYDSNDVRKASSLLKRAFTLLDNSIIEANFLGKYRTEIADTAIKPIAAIRMAEVYFIKAECLYKQNKEIASKEVLNNFLLLRRAKEINVTGTAFFKQLLKEKQKEFIGEGLRYFDIKRNDQVVERVNYKMNTAIFKILPSDFRWQFPIPAVEIKENKYAKQNSAW</sequence>
<keyword evidence="3" id="KW-0732">Signal</keyword>
<dbReference type="EMBL" id="LT634361">
    <property type="protein sequence ID" value="SFZ83898.1"/>
    <property type="molecule type" value="Genomic_DNA"/>
</dbReference>
<evidence type="ECO:0000256" key="2">
    <source>
        <dbReference type="ARBA" id="ARBA00006275"/>
    </source>
</evidence>
<dbReference type="AlphaFoldDB" id="A0A2H1EBI0"/>
<feature type="domain" description="SusD-like N-terminal" evidence="7">
    <location>
        <begin position="30"/>
        <end position="220"/>
    </location>
</feature>
<keyword evidence="4" id="KW-0472">Membrane</keyword>
<dbReference type="STRING" id="1349785.GCA_000509405_02131"/>
<evidence type="ECO:0000259" key="6">
    <source>
        <dbReference type="Pfam" id="PF07980"/>
    </source>
</evidence>
<evidence type="ECO:0000313" key="9">
    <source>
        <dbReference type="Proteomes" id="UP000231564"/>
    </source>
</evidence>